<accession>A0A424YWQ3</accession>
<dbReference type="SUPFAM" id="SSF51126">
    <property type="entry name" value="Pectin lyase-like"/>
    <property type="match status" value="1"/>
</dbReference>
<dbReference type="Pfam" id="PF13229">
    <property type="entry name" value="Beta_helix"/>
    <property type="match status" value="1"/>
</dbReference>
<evidence type="ECO:0000313" key="5">
    <source>
        <dbReference type="Proteomes" id="UP000284763"/>
    </source>
</evidence>
<sequence length="480" mass="52074">MKSKWLAILVATMMTLSLAVGVAVANPGQGQGPPDHAQNNNRGGAGEDCPAAPAVAAKLLSEAGVNHRYGEGPDGGNYVSDVAREMGPGTDFDGVEKCDEDAYREAVAEFLVEQGADVEAPEPIVEEGEVWNKTQNEYYETIQGAIDEAEAEDKILVGSGEYEENVVIDGDEKDLDGLILKGYSEEDRPVIDSKDHGIRIMDVEDVTLKNFTVDGAEGRGVYATRTDGITIDNVLTKNNENDGIRVRESEDATVQNSMSIDNNGDGITFYAYGSVLNNEVGNNVERGIYHNGKSADSGTGHVIISGNEVYGNQLEHTWIDHHAAGIEVYAGRDGKHTLSAEVENNIVYDNKANGILLYKVNHETGVGMVDSENKSIVKGNEVSNTVNLEGKTPVGDGILIYKSHYVTVEDNVVDNNEHAGVRVTVDYHYDYSDEFPIEGNEVVDNIITNNYYGVLIEAGAEETLVEDNTYEGNEENEKRD</sequence>
<dbReference type="InterPro" id="IPR011050">
    <property type="entry name" value="Pectin_lyase_fold/virulence"/>
</dbReference>
<dbReference type="Proteomes" id="UP000284763">
    <property type="component" value="Unassembled WGS sequence"/>
</dbReference>
<reference evidence="4 5" key="1">
    <citation type="submission" date="2018-08" db="EMBL/GenBank/DDBJ databases">
        <title>The metabolism and importance of syntrophic acetate oxidation coupled to methane or sulfide production in haloalkaline environments.</title>
        <authorList>
            <person name="Timmers P.H.A."/>
            <person name="Vavourakis C.D."/>
            <person name="Sorokin D.Y."/>
            <person name="Sinninghe Damste J.S."/>
            <person name="Muyzer G."/>
            <person name="Stams A.J.M."/>
            <person name="Plugge C.M."/>
        </authorList>
    </citation>
    <scope>NUCLEOTIDE SEQUENCE [LARGE SCALE GENOMIC DNA]</scope>
    <source>
        <strain evidence="4">MSAO_Arc3</strain>
    </source>
</reference>
<evidence type="ECO:0000256" key="1">
    <source>
        <dbReference type="ARBA" id="ARBA00022737"/>
    </source>
</evidence>
<dbReference type="PANTHER" id="PTHR22990">
    <property type="entry name" value="F-BOX ONLY PROTEIN"/>
    <property type="match status" value="1"/>
</dbReference>
<proteinExistence type="predicted"/>
<dbReference type="InterPro" id="IPR012334">
    <property type="entry name" value="Pectin_lyas_fold"/>
</dbReference>
<evidence type="ECO:0000313" key="4">
    <source>
        <dbReference type="EMBL" id="RQD84297.1"/>
    </source>
</evidence>
<dbReference type="SMART" id="SM00710">
    <property type="entry name" value="PbH1"/>
    <property type="match status" value="8"/>
</dbReference>
<feature type="region of interest" description="Disordered" evidence="2">
    <location>
        <begin position="29"/>
        <end position="50"/>
    </location>
</feature>
<dbReference type="Gene3D" id="2.160.20.10">
    <property type="entry name" value="Single-stranded right-handed beta-helix, Pectin lyase-like"/>
    <property type="match status" value="1"/>
</dbReference>
<dbReference type="EMBL" id="QZAB01000365">
    <property type="protein sequence ID" value="RQD84297.1"/>
    <property type="molecule type" value="Genomic_DNA"/>
</dbReference>
<comment type="caution">
    <text evidence="4">The sequence shown here is derived from an EMBL/GenBank/DDBJ whole genome shotgun (WGS) entry which is preliminary data.</text>
</comment>
<protein>
    <submittedName>
        <fullName evidence="4">DUF1565 domain-containing protein</fullName>
    </submittedName>
</protein>
<organism evidence="4 5">
    <name type="scientific">Methanosalsum natronophilum</name>
    <dbReference type="NCBI Taxonomy" id="768733"/>
    <lineage>
        <taxon>Archaea</taxon>
        <taxon>Methanobacteriati</taxon>
        <taxon>Methanobacteriota</taxon>
        <taxon>Stenosarchaea group</taxon>
        <taxon>Methanomicrobia</taxon>
        <taxon>Methanosarcinales</taxon>
        <taxon>Methanosarcinaceae</taxon>
        <taxon>Methanosalsum</taxon>
    </lineage>
</organism>
<dbReference type="InterPro" id="IPR006626">
    <property type="entry name" value="PbH1"/>
</dbReference>
<keyword evidence="1" id="KW-0677">Repeat</keyword>
<evidence type="ECO:0000256" key="2">
    <source>
        <dbReference type="SAM" id="MobiDB-lite"/>
    </source>
</evidence>
<dbReference type="PANTHER" id="PTHR22990:SF15">
    <property type="entry name" value="F-BOX ONLY PROTEIN 10"/>
    <property type="match status" value="1"/>
</dbReference>
<dbReference type="InterPro" id="IPR039448">
    <property type="entry name" value="Beta_helix"/>
</dbReference>
<gene>
    <name evidence="4" type="ORF">D5R95_05810</name>
</gene>
<feature type="domain" description="Right handed beta helix" evidence="3">
    <location>
        <begin position="197"/>
        <end position="359"/>
    </location>
</feature>
<dbReference type="InterPro" id="IPR051550">
    <property type="entry name" value="SCF-Subunits/Alg-Epimerases"/>
</dbReference>
<name>A0A424YWQ3_9EURY</name>
<dbReference type="AlphaFoldDB" id="A0A424YWQ3"/>
<evidence type="ECO:0000259" key="3">
    <source>
        <dbReference type="Pfam" id="PF13229"/>
    </source>
</evidence>